<comment type="similarity">
    <text evidence="2">Belongs to the protein kinase superfamily. STE Ser/Thr protein kinase family. MAP kinase kinase kinase subfamily.</text>
</comment>
<dbReference type="SMART" id="SM00220">
    <property type="entry name" value="S_TKc"/>
    <property type="match status" value="1"/>
</dbReference>
<dbReference type="PROSITE" id="PS00107">
    <property type="entry name" value="PROTEIN_KINASE_ATP"/>
    <property type="match status" value="1"/>
</dbReference>
<evidence type="ECO:0000256" key="14">
    <source>
        <dbReference type="PROSITE-ProRule" id="PRU10141"/>
    </source>
</evidence>
<feature type="compositionally biased region" description="Acidic residues" evidence="15">
    <location>
        <begin position="1040"/>
        <end position="1051"/>
    </location>
</feature>
<dbReference type="Pfam" id="PF00069">
    <property type="entry name" value="Pkinase"/>
    <property type="match status" value="1"/>
</dbReference>
<keyword evidence="11" id="KW-0175">Coiled coil</keyword>
<dbReference type="InterPro" id="IPR025136">
    <property type="entry name" value="MAP3K_TRAF-bd"/>
</dbReference>
<dbReference type="GO" id="GO:0046872">
    <property type="term" value="F:metal ion binding"/>
    <property type="evidence" value="ECO:0007669"/>
    <property type="project" value="UniProtKB-KW"/>
</dbReference>
<evidence type="ECO:0000256" key="9">
    <source>
        <dbReference type="ARBA" id="ARBA00022840"/>
    </source>
</evidence>
<dbReference type="PANTHER" id="PTHR11584:SF363">
    <property type="entry name" value="MITOGEN-ACTIVATED PROTEIN KINASE KINASE KINASE 15"/>
    <property type="match status" value="1"/>
</dbReference>
<comment type="catalytic activity">
    <reaction evidence="13">
        <text>L-seryl-[protein] + ATP = O-phospho-L-seryl-[protein] + ADP + H(+)</text>
        <dbReference type="Rhea" id="RHEA:17989"/>
        <dbReference type="Rhea" id="RHEA-COMP:9863"/>
        <dbReference type="Rhea" id="RHEA-COMP:11604"/>
        <dbReference type="ChEBI" id="CHEBI:15378"/>
        <dbReference type="ChEBI" id="CHEBI:29999"/>
        <dbReference type="ChEBI" id="CHEBI:30616"/>
        <dbReference type="ChEBI" id="CHEBI:83421"/>
        <dbReference type="ChEBI" id="CHEBI:456216"/>
        <dbReference type="EC" id="2.7.11.25"/>
    </reaction>
</comment>
<keyword evidence="8" id="KW-0418">Kinase</keyword>
<dbReference type="CDD" id="cd06624">
    <property type="entry name" value="STKc_ASK"/>
    <property type="match status" value="1"/>
</dbReference>
<dbReference type="SUPFAM" id="SSF56112">
    <property type="entry name" value="Protein kinase-like (PK-like)"/>
    <property type="match status" value="1"/>
</dbReference>
<evidence type="ECO:0000256" key="13">
    <source>
        <dbReference type="ARBA" id="ARBA00048329"/>
    </source>
</evidence>
<dbReference type="AlphaFoldDB" id="A0AAZ3P8F3"/>
<evidence type="ECO:0000256" key="11">
    <source>
        <dbReference type="ARBA" id="ARBA00023054"/>
    </source>
</evidence>
<dbReference type="InterPro" id="IPR008271">
    <property type="entry name" value="Ser/Thr_kinase_AS"/>
</dbReference>
<dbReference type="GO" id="GO:0004709">
    <property type="term" value="F:MAP kinase kinase kinase activity"/>
    <property type="evidence" value="ECO:0007669"/>
    <property type="project" value="UniProtKB-EC"/>
</dbReference>
<gene>
    <name evidence="17" type="primary">MAP3K15</name>
</gene>
<dbReference type="EC" id="2.7.11.25" evidence="3"/>
<evidence type="ECO:0000256" key="15">
    <source>
        <dbReference type="SAM" id="MobiDB-lite"/>
    </source>
</evidence>
<evidence type="ECO:0000256" key="2">
    <source>
        <dbReference type="ARBA" id="ARBA00006529"/>
    </source>
</evidence>
<dbReference type="Pfam" id="PF13281">
    <property type="entry name" value="MAP3K_TRAF_bd"/>
    <property type="match status" value="1"/>
</dbReference>
<dbReference type="InterPro" id="IPR043969">
    <property type="entry name" value="MAP3K_PH"/>
</dbReference>
<comment type="catalytic activity">
    <reaction evidence="12">
        <text>L-threonyl-[protein] + ATP = O-phospho-L-threonyl-[protein] + ADP + H(+)</text>
        <dbReference type="Rhea" id="RHEA:46608"/>
        <dbReference type="Rhea" id="RHEA-COMP:11060"/>
        <dbReference type="Rhea" id="RHEA-COMP:11605"/>
        <dbReference type="ChEBI" id="CHEBI:15378"/>
        <dbReference type="ChEBI" id="CHEBI:30013"/>
        <dbReference type="ChEBI" id="CHEBI:30616"/>
        <dbReference type="ChEBI" id="CHEBI:61977"/>
        <dbReference type="ChEBI" id="CHEBI:456216"/>
        <dbReference type="EC" id="2.7.11.25"/>
    </reaction>
</comment>
<dbReference type="Ensembl" id="ENSOTST00005165276.1">
    <property type="protein sequence ID" value="ENSOTSP00005112841.1"/>
    <property type="gene ID" value="ENSOTSG00005016178.2"/>
</dbReference>
<evidence type="ECO:0000256" key="10">
    <source>
        <dbReference type="ARBA" id="ARBA00022842"/>
    </source>
</evidence>
<protein>
    <recommendedName>
        <fullName evidence="3">mitogen-activated protein kinase kinase kinase</fullName>
        <ecNumber evidence="3">2.7.11.25</ecNumber>
    </recommendedName>
</protein>
<evidence type="ECO:0000256" key="3">
    <source>
        <dbReference type="ARBA" id="ARBA00012406"/>
    </source>
</evidence>
<dbReference type="InterPro" id="IPR017441">
    <property type="entry name" value="Protein_kinase_ATP_BS"/>
</dbReference>
<dbReference type="Pfam" id="PF20302">
    <property type="entry name" value="HisK-N-like"/>
    <property type="match status" value="1"/>
</dbReference>
<name>A0AAZ3P8F3_ONCTS</name>
<keyword evidence="10" id="KW-0460">Magnesium</keyword>
<organism evidence="17 18">
    <name type="scientific">Oncorhynchus tshawytscha</name>
    <name type="common">Chinook salmon</name>
    <name type="synonym">Salmo tshawytscha</name>
    <dbReference type="NCBI Taxonomy" id="74940"/>
    <lineage>
        <taxon>Eukaryota</taxon>
        <taxon>Metazoa</taxon>
        <taxon>Chordata</taxon>
        <taxon>Craniata</taxon>
        <taxon>Vertebrata</taxon>
        <taxon>Euteleostomi</taxon>
        <taxon>Actinopterygii</taxon>
        <taxon>Neopterygii</taxon>
        <taxon>Teleostei</taxon>
        <taxon>Protacanthopterygii</taxon>
        <taxon>Salmoniformes</taxon>
        <taxon>Salmonidae</taxon>
        <taxon>Salmoninae</taxon>
        <taxon>Oncorhynchus</taxon>
    </lineage>
</organism>
<evidence type="ECO:0000256" key="1">
    <source>
        <dbReference type="ARBA" id="ARBA00001946"/>
    </source>
</evidence>
<dbReference type="InterPro" id="IPR046872">
    <property type="entry name" value="DRHyd-ASK"/>
</dbReference>
<keyword evidence="4" id="KW-0723">Serine/threonine-protein kinase</keyword>
<feature type="domain" description="Protein kinase" evidence="16">
    <location>
        <begin position="571"/>
        <end position="827"/>
    </location>
</feature>
<dbReference type="InterPro" id="IPR000719">
    <property type="entry name" value="Prot_kinase_dom"/>
</dbReference>
<keyword evidence="18" id="KW-1185">Reference proteome</keyword>
<proteinExistence type="inferred from homology"/>
<dbReference type="FunFam" id="3.30.200.20:FF:000067">
    <property type="entry name" value="Mitogen-activated protein kinase kinase kinase 5"/>
    <property type="match status" value="1"/>
</dbReference>
<dbReference type="PANTHER" id="PTHR11584">
    <property type="entry name" value="SERINE/THREONINE PROTEIN KINASE"/>
    <property type="match status" value="1"/>
</dbReference>
<feature type="region of interest" description="Disordered" evidence="15">
    <location>
        <begin position="1029"/>
        <end position="1097"/>
    </location>
</feature>
<evidence type="ECO:0000313" key="17">
    <source>
        <dbReference type="Ensembl" id="ENSOTSP00005112841.1"/>
    </source>
</evidence>
<dbReference type="FunFam" id="1.10.510.10:FF:000054">
    <property type="entry name" value="Mitogen-activated protein kinase kinase kinase 5"/>
    <property type="match status" value="1"/>
</dbReference>
<dbReference type="GeneTree" id="ENSGT00940000159562"/>
<keyword evidence="6" id="KW-0479">Metal-binding</keyword>
<feature type="binding site" evidence="14">
    <location>
        <position position="600"/>
    </location>
    <ligand>
        <name>ATP</name>
        <dbReference type="ChEBI" id="CHEBI:30616"/>
    </ligand>
</feature>
<evidence type="ECO:0000256" key="5">
    <source>
        <dbReference type="ARBA" id="ARBA00022679"/>
    </source>
</evidence>
<evidence type="ECO:0000256" key="6">
    <source>
        <dbReference type="ARBA" id="ARBA00022723"/>
    </source>
</evidence>
<keyword evidence="5" id="KW-0808">Transferase</keyword>
<evidence type="ECO:0000256" key="8">
    <source>
        <dbReference type="ARBA" id="ARBA00022777"/>
    </source>
</evidence>
<accession>A0AAZ3P8F3</accession>
<dbReference type="GO" id="GO:0005524">
    <property type="term" value="F:ATP binding"/>
    <property type="evidence" value="ECO:0007669"/>
    <property type="project" value="UniProtKB-UniRule"/>
</dbReference>
<dbReference type="PROSITE" id="PS50011">
    <property type="entry name" value="PROTEIN_KINASE_DOM"/>
    <property type="match status" value="1"/>
</dbReference>
<dbReference type="InterPro" id="IPR046873">
    <property type="entry name" value="HisK-N-like"/>
</dbReference>
<dbReference type="Proteomes" id="UP000694402">
    <property type="component" value="Unassembled WGS sequence"/>
</dbReference>
<comment type="cofactor">
    <cofactor evidence="1">
        <name>Mg(2+)</name>
        <dbReference type="ChEBI" id="CHEBI:18420"/>
    </cofactor>
</comment>
<evidence type="ECO:0000313" key="18">
    <source>
        <dbReference type="Proteomes" id="UP000694402"/>
    </source>
</evidence>
<keyword evidence="9 14" id="KW-0067">ATP-binding</keyword>
<dbReference type="InterPro" id="IPR011009">
    <property type="entry name" value="Kinase-like_dom_sf"/>
</dbReference>
<dbReference type="Pfam" id="PF20309">
    <property type="entry name" value="DRHyd-ASK"/>
    <property type="match status" value="1"/>
</dbReference>
<dbReference type="Pfam" id="PF19039">
    <property type="entry name" value="ASK_PH"/>
    <property type="match status" value="2"/>
</dbReference>
<feature type="compositionally biased region" description="Low complexity" evidence="15">
    <location>
        <begin position="1069"/>
        <end position="1083"/>
    </location>
</feature>
<reference evidence="18" key="1">
    <citation type="journal article" date="2018" name="PLoS ONE">
        <title>Chinook salmon (Oncorhynchus tshawytscha) genome and transcriptome.</title>
        <authorList>
            <person name="Christensen K.A."/>
            <person name="Leong J.S."/>
            <person name="Sakhrani D."/>
            <person name="Biagi C.A."/>
            <person name="Minkley D.R."/>
            <person name="Withler R.E."/>
            <person name="Rondeau E.B."/>
            <person name="Koop B.F."/>
            <person name="Devlin R.H."/>
        </authorList>
    </citation>
    <scope>NUCLEOTIDE SEQUENCE [LARGE SCALE GENOMIC DNA]</scope>
</reference>
<reference evidence="17" key="2">
    <citation type="submission" date="2025-08" db="UniProtKB">
        <authorList>
            <consortium name="Ensembl"/>
        </authorList>
    </citation>
    <scope>IDENTIFICATION</scope>
</reference>
<keyword evidence="7 14" id="KW-0547">Nucleotide-binding</keyword>
<sequence>MDTAGQSAPATEAGGEGRGGGGESREGVFVGSVDRENVSSPSPSTKQRSLRAVYVLNDGLKAVLATSPESGALQCLQRACDAESALLTTVTFGRLDFGETSVLDTFYDAGLCVCASSGNYYFIPYVLTPNHEYMCCESDAQRRASEYMQPSWDSLLSPLCLPLTDRFTSLLKDIHVTSCASFKDTLLNDIRKARDKYQGEELAKELSRIKLRIDNTEVLTQDIVMNLLFSYRDIQDYDAMVKLVQTLEMLPTCDLATQPMIQFHYAFALNRRNSPGDREQALGVMLQVLRSCDHPAPDMFCLCGRIYKDIFLDSDCKDTKNRDNAIQWYRKGFELQPTLYSGINLAILLIVAGQQFESSIELRKIGVRLNSLLGRKGSLEKMNNYWDVGQFFTVSMLANDIPKATQAAEKLFKLKPPIWYLRSVVQNLQLIQRFKKTTVEHSPQRERLNFWMDIIVEATRGKSNGLRFPVLILEPTKVYQPSYVSINSEAEEKNVSIWHVSPAETFDERCCFLYVHDNSDDFQIYFSTEDQCGRFCSMVKEMISDGTGNAVELEGDGDGDTLEYEYDINEKADRVVLGRGTYGVVYAGRDMSNQVRIAIKEIPERDSRYSQPLHEEIALHKYLKHRNIVQYLGSVSEDGYIKIFMEQVPGGSLSALLRSKWGPLKEATIIFYTRQILEGLRYLHENQIVHRDIKGDNVLVNTYSGVLKISDFGTSKRLAGVNPCTETFTGTLQYMAPEIIDKGPRGYGAPADIWSLGCTIIEMATGKPPFHELGEPQAAMFKVGMFKIHPEIPESLSLEAKSFILRCFEPDPNKRATASDLLKDIFVRHNVKGKKSKIAFKPSGRAVQHLCVCVCVVSLFYMNVIVLVSVPDEGSVSEDRSSPASLEDRDGGLFLLKKDSERRAILYKVLNEDQDKVISNLLENHIQGSEELQLSVDHIKQIICILRDFIHSPERRVMATTISKLKLDLDFDSTSINQIQLVLFGFQDSVNKVLRNHHIKPHWMFAMDNIIRRAVQAAVTILIPELQTHFGPASESEGPDKEEEEEEEEAEFGPVLVTPPDDPAVTPEPVVTSAVSTLSSTLSSPPPPPRSQPLGAQLGRLKQETNRCVLLEELLHREREYQQVLKTTLQQRQHDLELVRVRYRPPGTHTNTHTHTLVSLVTCLSPSLSPSLFFFFRRSSSLYLPSPS</sequence>
<dbReference type="Gene3D" id="3.30.200.20">
    <property type="entry name" value="Phosphorylase Kinase, domain 1"/>
    <property type="match status" value="1"/>
</dbReference>
<feature type="region of interest" description="Disordered" evidence="15">
    <location>
        <begin position="1"/>
        <end position="45"/>
    </location>
</feature>
<evidence type="ECO:0000256" key="12">
    <source>
        <dbReference type="ARBA" id="ARBA00047559"/>
    </source>
</evidence>
<evidence type="ECO:0000259" key="16">
    <source>
        <dbReference type="PROSITE" id="PS50011"/>
    </source>
</evidence>
<dbReference type="GO" id="GO:0033554">
    <property type="term" value="P:cellular response to stress"/>
    <property type="evidence" value="ECO:0007669"/>
    <property type="project" value="TreeGrafter"/>
</dbReference>
<reference evidence="17" key="3">
    <citation type="submission" date="2025-09" db="UniProtKB">
        <authorList>
            <consortium name="Ensembl"/>
        </authorList>
    </citation>
    <scope>IDENTIFICATION</scope>
</reference>
<evidence type="ECO:0000256" key="7">
    <source>
        <dbReference type="ARBA" id="ARBA00022741"/>
    </source>
</evidence>
<dbReference type="Gene3D" id="1.10.510.10">
    <property type="entry name" value="Transferase(Phosphotransferase) domain 1"/>
    <property type="match status" value="1"/>
</dbReference>
<dbReference type="PROSITE" id="PS00108">
    <property type="entry name" value="PROTEIN_KINASE_ST"/>
    <property type="match status" value="1"/>
</dbReference>
<evidence type="ECO:0000256" key="4">
    <source>
        <dbReference type="ARBA" id="ARBA00022527"/>
    </source>
</evidence>